<keyword evidence="1" id="KW-0472">Membrane</keyword>
<evidence type="ECO:0000259" key="2">
    <source>
        <dbReference type="SMART" id="SM00909"/>
    </source>
</evidence>
<dbReference type="Proteomes" id="UP000176678">
    <property type="component" value="Unassembled WGS sequence"/>
</dbReference>
<keyword evidence="1" id="KW-0812">Transmembrane</keyword>
<protein>
    <recommendedName>
        <fullName evidence="2">GerMN domain-containing protein</fullName>
    </recommendedName>
</protein>
<comment type="caution">
    <text evidence="3">The sequence shown here is derived from an EMBL/GenBank/DDBJ whole genome shotgun (WGS) entry which is preliminary data.</text>
</comment>
<dbReference type="Pfam" id="PF10646">
    <property type="entry name" value="Germane"/>
    <property type="match status" value="1"/>
</dbReference>
<organism evidence="3 4">
    <name type="scientific">Candidatus Uhrbacteria bacterium RIFCSPLOWO2_02_FULL_51_9</name>
    <dbReference type="NCBI Taxonomy" id="1802410"/>
    <lineage>
        <taxon>Bacteria</taxon>
        <taxon>Candidatus Uhriibacteriota</taxon>
    </lineage>
</organism>
<evidence type="ECO:0000313" key="3">
    <source>
        <dbReference type="EMBL" id="OGL88921.1"/>
    </source>
</evidence>
<feature type="transmembrane region" description="Helical" evidence="1">
    <location>
        <begin position="6"/>
        <end position="28"/>
    </location>
</feature>
<feature type="domain" description="GerMN" evidence="2">
    <location>
        <begin position="203"/>
        <end position="292"/>
    </location>
</feature>
<name>A0A1F7VEQ5_9BACT</name>
<accession>A0A1F7VEQ5</accession>
<dbReference type="SMART" id="SM00909">
    <property type="entry name" value="Germane"/>
    <property type="match status" value="1"/>
</dbReference>
<dbReference type="InterPro" id="IPR018911">
    <property type="entry name" value="Gmad2_Ig-like_dom"/>
</dbReference>
<dbReference type="STRING" id="1802410.A3H75_02705"/>
<gene>
    <name evidence="3" type="ORF">A3H75_02705</name>
</gene>
<keyword evidence="1" id="KW-1133">Transmembrane helix</keyword>
<dbReference type="AlphaFoldDB" id="A0A1F7VEQ5"/>
<evidence type="ECO:0000256" key="1">
    <source>
        <dbReference type="SAM" id="Phobius"/>
    </source>
</evidence>
<dbReference type="Pfam" id="PF10648">
    <property type="entry name" value="Gmad2"/>
    <property type="match status" value="1"/>
</dbReference>
<dbReference type="InterPro" id="IPR019606">
    <property type="entry name" value="GerMN"/>
</dbReference>
<dbReference type="EMBL" id="MGES01000021">
    <property type="protein sequence ID" value="OGL88921.1"/>
    <property type="molecule type" value="Genomic_DNA"/>
</dbReference>
<evidence type="ECO:0000313" key="4">
    <source>
        <dbReference type="Proteomes" id="UP000176678"/>
    </source>
</evidence>
<proteinExistence type="predicted"/>
<reference evidence="3 4" key="1">
    <citation type="journal article" date="2016" name="Nat. Commun.">
        <title>Thousands of microbial genomes shed light on interconnected biogeochemical processes in an aquifer system.</title>
        <authorList>
            <person name="Anantharaman K."/>
            <person name="Brown C.T."/>
            <person name="Hug L.A."/>
            <person name="Sharon I."/>
            <person name="Castelle C.J."/>
            <person name="Probst A.J."/>
            <person name="Thomas B.C."/>
            <person name="Singh A."/>
            <person name="Wilkins M.J."/>
            <person name="Karaoz U."/>
            <person name="Brodie E.L."/>
            <person name="Williams K.H."/>
            <person name="Hubbard S.S."/>
            <person name="Banfield J.F."/>
        </authorList>
    </citation>
    <scope>NUCLEOTIDE SEQUENCE [LARGE SCALE GENOMIC DNA]</scope>
</reference>
<sequence>MNKKSLIIVLLSCLLVAAVLIILSLYLGKNDGGADTEKKPDVAIEEVEGRGGQPPAPVWGSEPVATSNNGISVTAPAPYSEVASPVIVAGRAIAFENTVSLVVRDERGVIRGSGFATADAPDVGQSGAYRTAVAFNAAPGTILYVEVFESSAKDGLPIHMVRIPVRVAQKTSSYSVFLAKEGGQGCPRTFEIRRAAPATVGVARASLEHVFAGSTREEWEQGYRSFVPMETKIGQLMIEGGVATLDFSSYSIPEGACAADTARVQIEKTLLQFATVTSVKLSVNGNADVFLQEVR</sequence>